<dbReference type="VEuPathDB" id="TriTrypDB:ADEAN_000548300"/>
<dbReference type="EMBL" id="LR877154">
    <property type="protein sequence ID" value="CAD2217997.1"/>
    <property type="molecule type" value="Genomic_DNA"/>
</dbReference>
<keyword evidence="4" id="KW-1185">Reference proteome</keyword>
<feature type="region of interest" description="Disordered" evidence="1">
    <location>
        <begin position="129"/>
        <end position="242"/>
    </location>
</feature>
<dbReference type="Gene3D" id="2.30.29.30">
    <property type="entry name" value="Pleckstrin-homology domain (PH domain)/Phosphotyrosine-binding domain (PTB)"/>
    <property type="match status" value="1"/>
</dbReference>
<feature type="compositionally biased region" description="Basic and acidic residues" evidence="1">
    <location>
        <begin position="187"/>
        <end position="197"/>
    </location>
</feature>
<dbReference type="GO" id="GO:0140268">
    <property type="term" value="C:endoplasmic reticulum-plasma membrane contact site"/>
    <property type="evidence" value="ECO:0007669"/>
    <property type="project" value="TreeGrafter"/>
</dbReference>
<dbReference type="GO" id="GO:0005886">
    <property type="term" value="C:plasma membrane"/>
    <property type="evidence" value="ECO:0007669"/>
    <property type="project" value="TreeGrafter"/>
</dbReference>
<dbReference type="GO" id="GO:0120015">
    <property type="term" value="F:sterol transfer activity"/>
    <property type="evidence" value="ECO:0007669"/>
    <property type="project" value="TreeGrafter"/>
</dbReference>
<dbReference type="GO" id="GO:0032366">
    <property type="term" value="P:intracellular sterol transport"/>
    <property type="evidence" value="ECO:0007669"/>
    <property type="project" value="TreeGrafter"/>
</dbReference>
<name>A0A7G2CG47_9TRYP</name>
<feature type="compositionally biased region" description="Basic and acidic residues" evidence="1">
    <location>
        <begin position="170"/>
        <end position="180"/>
    </location>
</feature>
<dbReference type="Pfam" id="PF02893">
    <property type="entry name" value="GRAM"/>
    <property type="match status" value="1"/>
</dbReference>
<feature type="domain" description="GRAM" evidence="2">
    <location>
        <begin position="545"/>
        <end position="611"/>
    </location>
</feature>
<dbReference type="PANTHER" id="PTHR23319:SF4">
    <property type="entry name" value="GRAM DOMAIN CONTAINING 1B, ISOFORM E"/>
    <property type="match status" value="1"/>
</dbReference>
<reference evidence="3 4" key="1">
    <citation type="submission" date="2020-08" db="EMBL/GenBank/DDBJ databases">
        <authorList>
            <person name="Newling K."/>
            <person name="Davey J."/>
            <person name="Forrester S."/>
        </authorList>
    </citation>
    <scope>NUCLEOTIDE SEQUENCE [LARGE SCALE GENOMIC DNA]</scope>
    <source>
        <strain evidence="4">Crithidia deanei Carvalho (ATCC PRA-265)</strain>
    </source>
</reference>
<dbReference type="InterPro" id="IPR004182">
    <property type="entry name" value="GRAM"/>
</dbReference>
<dbReference type="SMART" id="SM00568">
    <property type="entry name" value="GRAM"/>
    <property type="match status" value="1"/>
</dbReference>
<feature type="compositionally biased region" description="Low complexity" evidence="1">
    <location>
        <begin position="208"/>
        <end position="217"/>
    </location>
</feature>
<evidence type="ECO:0000259" key="2">
    <source>
        <dbReference type="SMART" id="SM00568"/>
    </source>
</evidence>
<dbReference type="Proteomes" id="UP000515908">
    <property type="component" value="Chromosome 10"/>
</dbReference>
<gene>
    <name evidence="3" type="ORF">ADEAN_000548300</name>
</gene>
<dbReference type="PANTHER" id="PTHR23319">
    <property type="entry name" value="GRAM DOMAIN CONTAINING 1B, ISOFORM E"/>
    <property type="match status" value="1"/>
</dbReference>
<feature type="compositionally biased region" description="Basic and acidic residues" evidence="1">
    <location>
        <begin position="449"/>
        <end position="459"/>
    </location>
</feature>
<feature type="compositionally biased region" description="Polar residues" evidence="1">
    <location>
        <begin position="137"/>
        <end position="146"/>
    </location>
</feature>
<evidence type="ECO:0000313" key="3">
    <source>
        <dbReference type="EMBL" id="CAD2217997.1"/>
    </source>
</evidence>
<dbReference type="InterPro" id="IPR011993">
    <property type="entry name" value="PH-like_dom_sf"/>
</dbReference>
<organism evidence="3 4">
    <name type="scientific">Angomonas deanei</name>
    <dbReference type="NCBI Taxonomy" id="59799"/>
    <lineage>
        <taxon>Eukaryota</taxon>
        <taxon>Discoba</taxon>
        <taxon>Euglenozoa</taxon>
        <taxon>Kinetoplastea</taxon>
        <taxon>Metakinetoplastina</taxon>
        <taxon>Trypanosomatida</taxon>
        <taxon>Trypanosomatidae</taxon>
        <taxon>Strigomonadinae</taxon>
        <taxon>Angomonas</taxon>
    </lineage>
</organism>
<dbReference type="GO" id="GO:0032934">
    <property type="term" value="F:sterol binding"/>
    <property type="evidence" value="ECO:0007669"/>
    <property type="project" value="TreeGrafter"/>
</dbReference>
<evidence type="ECO:0000256" key="1">
    <source>
        <dbReference type="SAM" id="MobiDB-lite"/>
    </source>
</evidence>
<evidence type="ECO:0000313" key="4">
    <source>
        <dbReference type="Proteomes" id="UP000515908"/>
    </source>
</evidence>
<dbReference type="GO" id="GO:0005789">
    <property type="term" value="C:endoplasmic reticulum membrane"/>
    <property type="evidence" value="ECO:0007669"/>
    <property type="project" value="TreeGrafter"/>
</dbReference>
<accession>A0A7G2CG47</accession>
<feature type="region of interest" description="Disordered" evidence="1">
    <location>
        <begin position="449"/>
        <end position="474"/>
    </location>
</feature>
<proteinExistence type="predicted"/>
<dbReference type="InterPro" id="IPR051482">
    <property type="entry name" value="Cholesterol_transport"/>
</dbReference>
<dbReference type="AlphaFoldDB" id="A0A7G2CG47"/>
<feature type="compositionally biased region" description="Polar residues" evidence="1">
    <location>
        <begin position="465"/>
        <end position="474"/>
    </location>
</feature>
<protein>
    <submittedName>
        <fullName evidence="3">GRAM domain containing protein, putative</fullName>
    </submittedName>
</protein>
<sequence>MSSTKEHKNIIAQIKTIASLVEQVSGSIGEMSTSLQTVMSSSQGDHTELVVSAKTLAQNISSSTSSLSDCLSDLLVMGEAMVPIAESSPDAAGPLLVNLYSTFLRQFGIYYHEMDGAISRNAETLKSASKASARSSGPPTASQSVTEPPPVVSVAAQEPEPKKKKKKSHAEKIPEVEKDAPAAVEKSVPEITEREESSAGQGMFSLEAAAAAGASASPGHKKKTRKLAEGKQQSKTSDNRLEPNYLFVSSSVEDALGPVMNSRPQVFSSVSSILSKAPLSTYYVSLLRRSSLAYFILKNYVNLDEETQADLLCDILETDCVEMEPFVSTLGEVVMPDDVDLTRMPACAWRVCSSDDQTHIAYTSYVLVDRPDASPAAIIQDVITTPSGKDEVLHLVELLPDLDDVAKVSVYSRRSTGGENKSGAIMSFTKSCFSSTGFTLVQESEVNQRRSELQQKSRDNLVGLSGSSLDQPSGKATFQTTVQMASLEKPAPKTGPNLTLGGMAMGAVRGGYEMLKAPLTVGRAVGGAVMDVTGATDAMRSNQESTFKAKFPELAGFEELVEYYNAGWSEGAIPNPGILFIGKQYVCFSSSVGSSKFSIEYDEIKDIKKAKSAKVLDNSIEIYTHLNELFLLTNFLQRDEVYNVLMQQWLKR</sequence>